<gene>
    <name evidence="12" type="ORF">A6A40_00165</name>
</gene>
<keyword evidence="8" id="KW-0406">Ion transport</keyword>
<evidence type="ECO:0000256" key="6">
    <source>
        <dbReference type="ARBA" id="ARBA00022840"/>
    </source>
</evidence>
<dbReference type="InterPro" id="IPR003439">
    <property type="entry name" value="ABC_transporter-like_ATP-bd"/>
</dbReference>
<dbReference type="SUPFAM" id="SSF52540">
    <property type="entry name" value="P-loop containing nucleoside triphosphate hydrolases"/>
    <property type="match status" value="1"/>
</dbReference>
<dbReference type="CDD" id="cd03214">
    <property type="entry name" value="ABC_Iron-Siderophores_B12_Hemin"/>
    <property type="match status" value="1"/>
</dbReference>
<dbReference type="SMART" id="SM00382">
    <property type="entry name" value="AAA"/>
    <property type="match status" value="1"/>
</dbReference>
<feature type="compositionally biased region" description="Low complexity" evidence="10">
    <location>
        <begin position="117"/>
        <end position="132"/>
    </location>
</feature>
<proteinExistence type="predicted"/>
<evidence type="ECO:0000313" key="13">
    <source>
        <dbReference type="Proteomes" id="UP000077405"/>
    </source>
</evidence>
<comment type="subcellular location">
    <subcellularLocation>
        <location evidence="1">Cell membrane</location>
        <topology evidence="1">Peripheral membrane protein</topology>
    </subcellularLocation>
</comment>
<dbReference type="Pfam" id="PF00005">
    <property type="entry name" value="ABC_tran"/>
    <property type="match status" value="1"/>
</dbReference>
<sequence length="282" mass="29614">MIVMDQGMSSGLVVEGVSLGYGRTPIIRDLTLPALRPGTLTALIGPNGAGKSTLLRGLAGLGDLTGSVRLDGEDLLRLPRSERARRLGFMPQSLPPPISLSVLESVVGSLRAVPARDTGARAGTARGSAEASPPTAGDPLRRAYATLAEIGIADLANRELSALSGGQRQLAGLAQAVARRPGVLMLDEPTSALDLRHQTVVMREVARLTREHGMVTIVVMHDIALAARHADQVAVLRGGALQAFGTPREAITARLLAEVYDIEARVETCSRGSLQIIVDHAL</sequence>
<reference evidence="12 13" key="1">
    <citation type="journal article" date="2013" name="Int. J. Syst. Evol. Microbiol.">
        <title>Azospirillum humicireducens sp. nov., a nitrogen-fixing bacterium isolated from a microbial fuel cell.</title>
        <authorList>
            <person name="Zhou S."/>
            <person name="Han L."/>
            <person name="Wang Y."/>
            <person name="Yang G."/>
            <person name="Zhuang L."/>
            <person name="Hu P."/>
        </authorList>
    </citation>
    <scope>NUCLEOTIDE SEQUENCE [LARGE SCALE GENOMIC DNA]</scope>
    <source>
        <strain evidence="12 13">SgZ-5</strain>
    </source>
</reference>
<dbReference type="KEGG" id="ahu:A6A40_00165"/>
<dbReference type="Proteomes" id="UP000077405">
    <property type="component" value="Chromosome"/>
</dbReference>
<evidence type="ECO:0000256" key="10">
    <source>
        <dbReference type="SAM" id="MobiDB-lite"/>
    </source>
</evidence>
<feature type="region of interest" description="Disordered" evidence="10">
    <location>
        <begin position="117"/>
        <end position="138"/>
    </location>
</feature>
<evidence type="ECO:0000256" key="8">
    <source>
        <dbReference type="ARBA" id="ARBA00023065"/>
    </source>
</evidence>
<dbReference type="PANTHER" id="PTHR42771">
    <property type="entry name" value="IRON(3+)-HYDROXAMATE IMPORT ATP-BINDING PROTEIN FHUC"/>
    <property type="match status" value="1"/>
</dbReference>
<dbReference type="STRING" id="1226968.A6A40_00165"/>
<dbReference type="PROSITE" id="PS50893">
    <property type="entry name" value="ABC_TRANSPORTER_2"/>
    <property type="match status" value="1"/>
</dbReference>
<dbReference type="GO" id="GO:0016887">
    <property type="term" value="F:ATP hydrolysis activity"/>
    <property type="evidence" value="ECO:0007669"/>
    <property type="project" value="InterPro"/>
</dbReference>
<evidence type="ECO:0000313" key="12">
    <source>
        <dbReference type="EMBL" id="ANC90453.2"/>
    </source>
</evidence>
<dbReference type="InterPro" id="IPR027417">
    <property type="entry name" value="P-loop_NTPase"/>
</dbReference>
<keyword evidence="3" id="KW-1003">Cell membrane</keyword>
<keyword evidence="6 12" id="KW-0067">ATP-binding</keyword>
<evidence type="ECO:0000256" key="4">
    <source>
        <dbReference type="ARBA" id="ARBA00022496"/>
    </source>
</evidence>
<dbReference type="GO" id="GO:0005524">
    <property type="term" value="F:ATP binding"/>
    <property type="evidence" value="ECO:0007669"/>
    <property type="project" value="UniProtKB-KW"/>
</dbReference>
<name>A0A160JCS5_9PROT</name>
<keyword evidence="5" id="KW-0547">Nucleotide-binding</keyword>
<dbReference type="InterPro" id="IPR017871">
    <property type="entry name" value="ABC_transporter-like_CS"/>
</dbReference>
<organism evidence="12 13">
    <name type="scientific">Azospirillum humicireducens</name>
    <dbReference type="NCBI Taxonomy" id="1226968"/>
    <lineage>
        <taxon>Bacteria</taxon>
        <taxon>Pseudomonadati</taxon>
        <taxon>Pseudomonadota</taxon>
        <taxon>Alphaproteobacteria</taxon>
        <taxon>Rhodospirillales</taxon>
        <taxon>Azospirillaceae</taxon>
        <taxon>Azospirillum</taxon>
    </lineage>
</organism>
<accession>A0A160JCS5</accession>
<dbReference type="Gene3D" id="3.40.50.300">
    <property type="entry name" value="P-loop containing nucleotide triphosphate hydrolases"/>
    <property type="match status" value="1"/>
</dbReference>
<keyword evidence="2" id="KW-0813">Transport</keyword>
<dbReference type="PROSITE" id="PS00211">
    <property type="entry name" value="ABC_TRANSPORTER_1"/>
    <property type="match status" value="1"/>
</dbReference>
<evidence type="ECO:0000256" key="1">
    <source>
        <dbReference type="ARBA" id="ARBA00004202"/>
    </source>
</evidence>
<evidence type="ECO:0000256" key="7">
    <source>
        <dbReference type="ARBA" id="ARBA00023004"/>
    </source>
</evidence>
<dbReference type="OrthoDB" id="9810077at2"/>
<keyword evidence="4" id="KW-0410">Iron transport</keyword>
<evidence type="ECO:0000256" key="5">
    <source>
        <dbReference type="ARBA" id="ARBA00022741"/>
    </source>
</evidence>
<keyword evidence="7" id="KW-0408">Iron</keyword>
<dbReference type="PANTHER" id="PTHR42771:SF7">
    <property type="entry name" value="ABC-TYPE COBALAMIN_FE3+-SIDEROPHORES TRANSPORT SYSTEM, ATPASE COMPONENT"/>
    <property type="match status" value="1"/>
</dbReference>
<keyword evidence="9" id="KW-0472">Membrane</keyword>
<keyword evidence="13" id="KW-1185">Reference proteome</keyword>
<dbReference type="InterPro" id="IPR003593">
    <property type="entry name" value="AAA+_ATPase"/>
</dbReference>
<dbReference type="InterPro" id="IPR051535">
    <property type="entry name" value="Siderophore_ABC-ATPase"/>
</dbReference>
<evidence type="ECO:0000256" key="2">
    <source>
        <dbReference type="ARBA" id="ARBA00022448"/>
    </source>
</evidence>
<dbReference type="AlphaFoldDB" id="A0A160JCS5"/>
<dbReference type="EMBL" id="CP015285">
    <property type="protein sequence ID" value="ANC90453.2"/>
    <property type="molecule type" value="Genomic_DNA"/>
</dbReference>
<protein>
    <submittedName>
        <fullName evidence="12">ABC transporter ATP-binding protein</fullName>
    </submittedName>
</protein>
<dbReference type="GO" id="GO:0005886">
    <property type="term" value="C:plasma membrane"/>
    <property type="evidence" value="ECO:0007669"/>
    <property type="project" value="UniProtKB-SubCell"/>
</dbReference>
<evidence type="ECO:0000259" key="11">
    <source>
        <dbReference type="PROSITE" id="PS50893"/>
    </source>
</evidence>
<evidence type="ECO:0000256" key="3">
    <source>
        <dbReference type="ARBA" id="ARBA00022475"/>
    </source>
</evidence>
<feature type="domain" description="ABC transporter" evidence="11">
    <location>
        <begin position="12"/>
        <end position="263"/>
    </location>
</feature>
<evidence type="ECO:0000256" key="9">
    <source>
        <dbReference type="ARBA" id="ARBA00023136"/>
    </source>
</evidence>
<dbReference type="GO" id="GO:0006826">
    <property type="term" value="P:iron ion transport"/>
    <property type="evidence" value="ECO:0007669"/>
    <property type="project" value="UniProtKB-KW"/>
</dbReference>